<dbReference type="InterPro" id="IPR009081">
    <property type="entry name" value="PP-bd_ACP"/>
</dbReference>
<protein>
    <submittedName>
        <fullName evidence="4">Acyl carrier protein</fullName>
    </submittedName>
</protein>
<dbReference type="Gene3D" id="3.40.50.1820">
    <property type="entry name" value="alpha/beta hydrolase"/>
    <property type="match status" value="1"/>
</dbReference>
<sequence>MTELSTARRSYAEVENIIRELWSGHFGRAVSRYDDFYDLGGDSLAAIDLVARARDRGLRIRSSEALRYSTPARLAEHLTIHREDQGPIAVPALATGSFVDLGSVVTGSAEGAEPVYVVHSDSHGQAERDAVTAWELDRPVLGFRLADGTVAEIVDRYVPVIERTVGPYRLVGFGRECGRPNYGCWR</sequence>
<dbReference type="PROSITE" id="PS00012">
    <property type="entry name" value="PHOSPHOPANTETHEINE"/>
    <property type="match status" value="1"/>
</dbReference>
<name>A0ABW3MGK7_9PSEU</name>
<keyword evidence="5" id="KW-1185">Reference proteome</keyword>
<accession>A0ABW3MGK7</accession>
<gene>
    <name evidence="4" type="ORF">ACFQ1S_31055</name>
</gene>
<dbReference type="PANTHER" id="PTHR45527:SF1">
    <property type="entry name" value="FATTY ACID SYNTHASE"/>
    <property type="match status" value="1"/>
</dbReference>
<evidence type="ECO:0000256" key="1">
    <source>
        <dbReference type="ARBA" id="ARBA00022450"/>
    </source>
</evidence>
<evidence type="ECO:0000256" key="2">
    <source>
        <dbReference type="ARBA" id="ARBA00022553"/>
    </source>
</evidence>
<dbReference type="SMART" id="SM00823">
    <property type="entry name" value="PKS_PP"/>
    <property type="match status" value="1"/>
</dbReference>
<dbReference type="SUPFAM" id="SSF47336">
    <property type="entry name" value="ACP-like"/>
    <property type="match status" value="1"/>
</dbReference>
<dbReference type="InterPro" id="IPR029058">
    <property type="entry name" value="AB_hydrolase_fold"/>
</dbReference>
<evidence type="ECO:0000313" key="4">
    <source>
        <dbReference type="EMBL" id="MFD1049651.1"/>
    </source>
</evidence>
<dbReference type="PROSITE" id="PS50075">
    <property type="entry name" value="CARRIER"/>
    <property type="match status" value="1"/>
</dbReference>
<dbReference type="EMBL" id="JBHTIS010002313">
    <property type="protein sequence ID" value="MFD1049651.1"/>
    <property type="molecule type" value="Genomic_DNA"/>
</dbReference>
<dbReference type="InterPro" id="IPR006162">
    <property type="entry name" value="Ppantetheine_attach_site"/>
</dbReference>
<feature type="domain" description="Carrier" evidence="3">
    <location>
        <begin position="9"/>
        <end position="82"/>
    </location>
</feature>
<reference evidence="5" key="1">
    <citation type="journal article" date="2019" name="Int. J. Syst. Evol. Microbiol.">
        <title>The Global Catalogue of Microorganisms (GCM) 10K type strain sequencing project: providing services to taxonomists for standard genome sequencing and annotation.</title>
        <authorList>
            <consortium name="The Broad Institute Genomics Platform"/>
            <consortium name="The Broad Institute Genome Sequencing Center for Infectious Disease"/>
            <person name="Wu L."/>
            <person name="Ma J."/>
        </authorList>
    </citation>
    <scope>NUCLEOTIDE SEQUENCE [LARGE SCALE GENOMIC DNA]</scope>
    <source>
        <strain evidence="5">JCM 31486</strain>
    </source>
</reference>
<proteinExistence type="predicted"/>
<dbReference type="PANTHER" id="PTHR45527">
    <property type="entry name" value="NONRIBOSOMAL PEPTIDE SYNTHETASE"/>
    <property type="match status" value="1"/>
</dbReference>
<keyword evidence="1" id="KW-0596">Phosphopantetheine</keyword>
<dbReference type="InterPro" id="IPR020806">
    <property type="entry name" value="PKS_PP-bd"/>
</dbReference>
<evidence type="ECO:0000313" key="5">
    <source>
        <dbReference type="Proteomes" id="UP001597045"/>
    </source>
</evidence>
<evidence type="ECO:0000259" key="3">
    <source>
        <dbReference type="PROSITE" id="PS50075"/>
    </source>
</evidence>
<keyword evidence="2" id="KW-0597">Phosphoprotein</keyword>
<dbReference type="Proteomes" id="UP001597045">
    <property type="component" value="Unassembled WGS sequence"/>
</dbReference>
<organism evidence="4 5">
    <name type="scientific">Kibdelosporangium lantanae</name>
    <dbReference type="NCBI Taxonomy" id="1497396"/>
    <lineage>
        <taxon>Bacteria</taxon>
        <taxon>Bacillati</taxon>
        <taxon>Actinomycetota</taxon>
        <taxon>Actinomycetes</taxon>
        <taxon>Pseudonocardiales</taxon>
        <taxon>Pseudonocardiaceae</taxon>
        <taxon>Kibdelosporangium</taxon>
    </lineage>
</organism>
<dbReference type="Pfam" id="PF00550">
    <property type="entry name" value="PP-binding"/>
    <property type="match status" value="1"/>
</dbReference>
<comment type="caution">
    <text evidence="4">The sequence shown here is derived from an EMBL/GenBank/DDBJ whole genome shotgun (WGS) entry which is preliminary data.</text>
</comment>
<dbReference type="InterPro" id="IPR036736">
    <property type="entry name" value="ACP-like_sf"/>
</dbReference>